<dbReference type="OrthoDB" id="792648at2"/>
<evidence type="ECO:0000256" key="1">
    <source>
        <dbReference type="SAM" id="SignalP"/>
    </source>
</evidence>
<accession>A0A1M4YM48</accession>
<proteinExistence type="predicted"/>
<dbReference type="SUPFAM" id="SSF63829">
    <property type="entry name" value="Calcium-dependent phosphotriesterase"/>
    <property type="match status" value="1"/>
</dbReference>
<keyword evidence="3" id="KW-1185">Reference proteome</keyword>
<dbReference type="SUPFAM" id="SSF50969">
    <property type="entry name" value="YVTN repeat-like/Quinoprotein amine dehydrogenase"/>
    <property type="match status" value="1"/>
</dbReference>
<dbReference type="Proteomes" id="UP000184480">
    <property type="component" value="Unassembled WGS sequence"/>
</dbReference>
<name>A0A1M4YM48_9BACT</name>
<evidence type="ECO:0000313" key="3">
    <source>
        <dbReference type="Proteomes" id="UP000184480"/>
    </source>
</evidence>
<evidence type="ECO:0008006" key="4">
    <source>
        <dbReference type="Google" id="ProtNLM"/>
    </source>
</evidence>
<dbReference type="EMBL" id="FQUC01000003">
    <property type="protein sequence ID" value="SHF06456.1"/>
    <property type="molecule type" value="Genomic_DNA"/>
</dbReference>
<dbReference type="InterPro" id="IPR011044">
    <property type="entry name" value="Quino_amine_DH_bsu"/>
</dbReference>
<feature type="signal peptide" evidence="1">
    <location>
        <begin position="1"/>
        <end position="20"/>
    </location>
</feature>
<dbReference type="STRING" id="1346286.SAMN05444362_103205"/>
<protein>
    <recommendedName>
        <fullName evidence="4">40-residue YVTN family beta-propeller repeat-containing protein</fullName>
    </recommendedName>
</protein>
<evidence type="ECO:0000313" key="2">
    <source>
        <dbReference type="EMBL" id="SHF06456.1"/>
    </source>
</evidence>
<sequence>MNKMFFRSALLLFSSMVLFACSDDDNNDKGNPTQPEFTPNGAYVLSSGGKGNNAATIAYYSMDTKEATQHVFTSANGINLGDTGESMIAYGSKIYVAVYNSGIIYVLDNNCKILNTIVAAEGEDKLQPREMDAANGKVYVTLYDGYLARIDTTSMTIDKRIAVGPNPEGVQVVNNKVYVADSGGQNSANGYNNTVSITDLNLTTVKTITVGMNPQEFAADKYNNLYLVSRGNYKTDDTKVPNKLQQINTATDEVTILDEDRTFTMYPNGDKIYLINKVYVNSLPTTTIACYNILTKTVTDESFITDGTTISDISFVETEPVSGDIYVAAANKKNNGDVYIFSSEGKFQRKFDTGSSYPMGIAFIQK</sequence>
<dbReference type="RefSeq" id="WP_139262014.1">
    <property type="nucleotide sequence ID" value="NZ_BBXL01000003.1"/>
</dbReference>
<feature type="chain" id="PRO_5011979439" description="40-residue YVTN family beta-propeller repeat-containing protein" evidence="1">
    <location>
        <begin position="21"/>
        <end position="366"/>
    </location>
</feature>
<dbReference type="AlphaFoldDB" id="A0A1M4YM48"/>
<dbReference type="PROSITE" id="PS51257">
    <property type="entry name" value="PROKAR_LIPOPROTEIN"/>
    <property type="match status" value="1"/>
</dbReference>
<keyword evidence="1" id="KW-0732">Signal</keyword>
<dbReference type="Gene3D" id="2.130.10.10">
    <property type="entry name" value="YVTN repeat-like/Quinoprotein amine dehydrogenase"/>
    <property type="match status" value="1"/>
</dbReference>
<dbReference type="InterPro" id="IPR015943">
    <property type="entry name" value="WD40/YVTN_repeat-like_dom_sf"/>
</dbReference>
<gene>
    <name evidence="2" type="ORF">SAMN05444362_103205</name>
</gene>
<reference evidence="3" key="1">
    <citation type="submission" date="2016-11" db="EMBL/GenBank/DDBJ databases">
        <authorList>
            <person name="Varghese N."/>
            <person name="Submissions S."/>
        </authorList>
    </citation>
    <scope>NUCLEOTIDE SEQUENCE [LARGE SCALE GENOMIC DNA]</scope>
    <source>
        <strain evidence="3">DSM 27370</strain>
    </source>
</reference>
<organism evidence="2 3">
    <name type="scientific">Dysgonomonas macrotermitis</name>
    <dbReference type="NCBI Taxonomy" id="1346286"/>
    <lineage>
        <taxon>Bacteria</taxon>
        <taxon>Pseudomonadati</taxon>
        <taxon>Bacteroidota</taxon>
        <taxon>Bacteroidia</taxon>
        <taxon>Bacteroidales</taxon>
        <taxon>Dysgonomonadaceae</taxon>
        <taxon>Dysgonomonas</taxon>
    </lineage>
</organism>